<dbReference type="Proteomes" id="UP000320888">
    <property type="component" value="Unassembled WGS sequence"/>
</dbReference>
<dbReference type="AlphaFoldDB" id="A0A553ZFQ5"/>
<sequence>MDSQRDPYSDPDPEHGHDAAPDRRHTSVVQLICRAYGLADASEITVEHMHRYVTEHRLAEQRTHRIRGTLRPWIPRPRTAGDAG</sequence>
<feature type="region of interest" description="Disordered" evidence="1">
    <location>
        <begin position="1"/>
        <end position="25"/>
    </location>
</feature>
<comment type="caution">
    <text evidence="2">The sequence shown here is derived from an EMBL/GenBank/DDBJ whole genome shotgun (WGS) entry which is preliminary data.</text>
</comment>
<dbReference type="RefSeq" id="WP_143942724.1">
    <property type="nucleotide sequence ID" value="NZ_VKLS01000150.1"/>
</dbReference>
<gene>
    <name evidence="2" type="ORF">FNZ23_14345</name>
</gene>
<evidence type="ECO:0000313" key="2">
    <source>
        <dbReference type="EMBL" id="TSB40236.1"/>
    </source>
</evidence>
<reference evidence="2 3" key="1">
    <citation type="submission" date="2019-07" db="EMBL/GenBank/DDBJ databases">
        <title>Draft genome for Streptomyces benahoarensis MZ03-48.</title>
        <authorList>
            <person name="Gonzalez-Pimentel J.L."/>
        </authorList>
    </citation>
    <scope>NUCLEOTIDE SEQUENCE [LARGE SCALE GENOMIC DNA]</scope>
    <source>
        <strain evidence="2 3">MZ03-48</strain>
    </source>
</reference>
<protein>
    <submittedName>
        <fullName evidence="2">Uncharacterized protein</fullName>
    </submittedName>
</protein>
<accession>A0A553ZFQ5</accession>
<keyword evidence="3" id="KW-1185">Reference proteome</keyword>
<dbReference type="EMBL" id="VKLS01000150">
    <property type="protein sequence ID" value="TSB40236.1"/>
    <property type="molecule type" value="Genomic_DNA"/>
</dbReference>
<dbReference type="OrthoDB" id="4326763at2"/>
<proteinExistence type="predicted"/>
<name>A0A553ZFQ5_9ACTN</name>
<evidence type="ECO:0000313" key="3">
    <source>
        <dbReference type="Proteomes" id="UP000320888"/>
    </source>
</evidence>
<organism evidence="2 3">
    <name type="scientific">Streptomyces benahoarensis</name>
    <dbReference type="NCBI Taxonomy" id="2595054"/>
    <lineage>
        <taxon>Bacteria</taxon>
        <taxon>Bacillati</taxon>
        <taxon>Actinomycetota</taxon>
        <taxon>Actinomycetes</taxon>
        <taxon>Kitasatosporales</taxon>
        <taxon>Streptomycetaceae</taxon>
        <taxon>Streptomyces</taxon>
    </lineage>
</organism>
<evidence type="ECO:0000256" key="1">
    <source>
        <dbReference type="SAM" id="MobiDB-lite"/>
    </source>
</evidence>